<keyword evidence="4" id="KW-0574">Periplasm</keyword>
<dbReference type="Pfam" id="PF26549">
    <property type="entry name" value="Tricorn_N"/>
    <property type="match status" value="1"/>
</dbReference>
<keyword evidence="3" id="KW-0732">Signal</keyword>
<dbReference type="GO" id="GO:0042597">
    <property type="term" value="C:periplasmic space"/>
    <property type="evidence" value="ECO:0007669"/>
    <property type="project" value="UniProtKB-SubCell"/>
</dbReference>
<evidence type="ECO:0000313" key="7">
    <source>
        <dbReference type="Proteomes" id="UP000199608"/>
    </source>
</evidence>
<evidence type="ECO:0000313" key="6">
    <source>
        <dbReference type="EMBL" id="SDT84503.1"/>
    </source>
</evidence>
<dbReference type="EMBL" id="FNLL01000001">
    <property type="protein sequence ID" value="SDT84503.1"/>
    <property type="molecule type" value="Genomic_DNA"/>
</dbReference>
<dbReference type="PANTHER" id="PTHR36842">
    <property type="entry name" value="PROTEIN TOLB HOMOLOG"/>
    <property type="match status" value="1"/>
</dbReference>
<proteinExistence type="inferred from homology"/>
<evidence type="ECO:0000256" key="1">
    <source>
        <dbReference type="ARBA" id="ARBA00004418"/>
    </source>
</evidence>
<reference evidence="7" key="1">
    <citation type="submission" date="2016-10" db="EMBL/GenBank/DDBJ databases">
        <authorList>
            <person name="Varghese N."/>
            <person name="Submissions S."/>
        </authorList>
    </citation>
    <scope>NUCLEOTIDE SEQUENCE [LARGE SCALE GENOMIC DNA]</scope>
    <source>
        <strain evidence="7">DSM 3384</strain>
    </source>
</reference>
<name>A0A1H2DNK0_9BACT</name>
<sequence>MGFIVMNKRYRIHEMVNKTMVYRCFLVCICFFLLQWGTTVCAQEYDYINISNPFLKKTPIAVTEFKAFNGHEVEVKDGEKARRILTQALDFTGYLKTMNPVAFLSNPAESGIQLGQINFRDWTGIGTELLVTGGIIEANGQVKLKLRLFDTFNTKLLVGKVYSGSRSQIRKMIHLFCSEISHSLTGKWGVFNSKIAFVSTVNGKKEIFTCDFDGQNVKQMTFHKSICLSPSWSFDGKWLAYVSYAKGKPDIFIKNFNENKGAIVNYKGMNISPDWMPGQLKLSAALSFSGDQEIYLLTLTGEIIKRITKSWGIDVSPKFSPDGQKIVFTSKRAGTPQIYIKDIESGEVRRLTFKGLNNTSPAWSPDGKKIAYVNIKDNHINIFILNVDTGMPVQLTMNTGDNEDPAWSPDGSMITFTSTRENGVPRIFVMTASGSDQRRLLSLSGKQTQPDWSM</sequence>
<dbReference type="InterPro" id="IPR014167">
    <property type="entry name" value="Tol-Pal_TolB"/>
</dbReference>
<dbReference type="GO" id="GO:0017038">
    <property type="term" value="P:protein import"/>
    <property type="evidence" value="ECO:0007669"/>
    <property type="project" value="InterPro"/>
</dbReference>
<dbReference type="HAMAP" id="MF_00671">
    <property type="entry name" value="TolB"/>
    <property type="match status" value="1"/>
</dbReference>
<gene>
    <name evidence="6" type="ORF">SAMN04487931_101284</name>
</gene>
<evidence type="ECO:0000256" key="2">
    <source>
        <dbReference type="ARBA" id="ARBA00009820"/>
    </source>
</evidence>
<dbReference type="Proteomes" id="UP000199608">
    <property type="component" value="Unassembled WGS sequence"/>
</dbReference>
<dbReference type="AlphaFoldDB" id="A0A1H2DNK0"/>
<dbReference type="Gene3D" id="2.120.10.30">
    <property type="entry name" value="TolB, C-terminal domain"/>
    <property type="match status" value="2"/>
</dbReference>
<dbReference type="SUPFAM" id="SSF69304">
    <property type="entry name" value="Tricorn protease N-terminal domain"/>
    <property type="match status" value="1"/>
</dbReference>
<dbReference type="PANTHER" id="PTHR36842:SF1">
    <property type="entry name" value="PROTEIN TOLB"/>
    <property type="match status" value="1"/>
</dbReference>
<organism evidence="6 7">
    <name type="scientific">Desulfobacula phenolica</name>
    <dbReference type="NCBI Taxonomy" id="90732"/>
    <lineage>
        <taxon>Bacteria</taxon>
        <taxon>Pseudomonadati</taxon>
        <taxon>Thermodesulfobacteriota</taxon>
        <taxon>Desulfobacteria</taxon>
        <taxon>Desulfobacterales</taxon>
        <taxon>Desulfobacteraceae</taxon>
        <taxon>Desulfobacula</taxon>
    </lineage>
</organism>
<dbReference type="Pfam" id="PF07676">
    <property type="entry name" value="PD40"/>
    <property type="match status" value="2"/>
</dbReference>
<protein>
    <submittedName>
        <fullName evidence="6">TolB protein</fullName>
    </submittedName>
</protein>
<dbReference type="InterPro" id="IPR011042">
    <property type="entry name" value="6-blade_b-propeller_TolB-like"/>
</dbReference>
<dbReference type="NCBIfam" id="TIGR02800">
    <property type="entry name" value="propeller_TolB"/>
    <property type="match status" value="1"/>
</dbReference>
<comment type="similarity">
    <text evidence="2">Belongs to the TolB family.</text>
</comment>
<feature type="domain" description="TolB N-terminal" evidence="5">
    <location>
        <begin position="47"/>
        <end position="156"/>
    </location>
</feature>
<dbReference type="InterPro" id="IPR007195">
    <property type="entry name" value="TolB_N"/>
</dbReference>
<dbReference type="SUPFAM" id="SSF52964">
    <property type="entry name" value="TolB, N-terminal domain"/>
    <property type="match status" value="1"/>
</dbReference>
<dbReference type="Pfam" id="PF04052">
    <property type="entry name" value="TolB_N"/>
    <property type="match status" value="1"/>
</dbReference>
<evidence type="ECO:0000259" key="5">
    <source>
        <dbReference type="Pfam" id="PF04052"/>
    </source>
</evidence>
<accession>A0A1H2DNK0</accession>
<evidence type="ECO:0000256" key="4">
    <source>
        <dbReference type="ARBA" id="ARBA00022764"/>
    </source>
</evidence>
<comment type="subcellular location">
    <subcellularLocation>
        <location evidence="1">Periplasm</location>
    </subcellularLocation>
</comment>
<evidence type="ECO:0000256" key="3">
    <source>
        <dbReference type="ARBA" id="ARBA00022729"/>
    </source>
</evidence>
<keyword evidence="7" id="KW-1185">Reference proteome</keyword>
<dbReference type="InterPro" id="IPR011659">
    <property type="entry name" value="WD40"/>
</dbReference>
<dbReference type="Gene3D" id="3.40.50.10070">
    <property type="entry name" value="TolB, N-terminal domain"/>
    <property type="match status" value="1"/>
</dbReference>